<sequence>MSPTGRVFPSIEQVSREHAEHGRHVWMISSNLSFPSRYYTQVPWSGPSTPLVAVNRENMRRFKKIFARTTHSSRRVAFSSSYDGFHITFEANFRRRMKDLIAHTKLKLRQNIVKLREQIIQNTYLSLPLARTNVKASPSSSTSYLPIS</sequence>
<name>A0A8H7Y1S9_PSICU</name>
<proteinExistence type="predicted"/>
<protein>
    <submittedName>
        <fullName evidence="1">Uncharacterized protein</fullName>
    </submittedName>
</protein>
<gene>
    <name evidence="1" type="ORF">JR316_002937</name>
</gene>
<organism evidence="1">
    <name type="scientific">Psilocybe cubensis</name>
    <name type="common">Psychedelic mushroom</name>
    <name type="synonym">Stropharia cubensis</name>
    <dbReference type="NCBI Taxonomy" id="181762"/>
    <lineage>
        <taxon>Eukaryota</taxon>
        <taxon>Fungi</taxon>
        <taxon>Dikarya</taxon>
        <taxon>Basidiomycota</taxon>
        <taxon>Agaricomycotina</taxon>
        <taxon>Agaricomycetes</taxon>
        <taxon>Agaricomycetidae</taxon>
        <taxon>Agaricales</taxon>
        <taxon>Agaricineae</taxon>
        <taxon>Strophariaceae</taxon>
        <taxon>Psilocybe</taxon>
    </lineage>
</organism>
<dbReference type="EMBL" id="JAFIQS010000003">
    <property type="protein sequence ID" value="KAG5170862.1"/>
    <property type="molecule type" value="Genomic_DNA"/>
</dbReference>
<accession>A0A8H7Y1S9</accession>
<dbReference type="AlphaFoldDB" id="A0A8H7Y1S9"/>
<evidence type="ECO:0000313" key="1">
    <source>
        <dbReference type="EMBL" id="KAG5170862.1"/>
    </source>
</evidence>
<dbReference type="OrthoDB" id="3054012at2759"/>
<comment type="caution">
    <text evidence="1">The sequence shown here is derived from an EMBL/GenBank/DDBJ whole genome shotgun (WGS) entry which is preliminary data.</text>
</comment>
<reference evidence="1" key="1">
    <citation type="submission" date="2021-02" db="EMBL/GenBank/DDBJ databases">
        <title>Psilocybe cubensis genome.</title>
        <authorList>
            <person name="Mckernan K.J."/>
            <person name="Crawford S."/>
            <person name="Trippe A."/>
            <person name="Kane L.T."/>
            <person name="Mclaughlin S."/>
        </authorList>
    </citation>
    <scope>NUCLEOTIDE SEQUENCE [LARGE SCALE GENOMIC DNA]</scope>
    <source>
        <strain evidence="1">MGC-MH-2018</strain>
    </source>
</reference>